<evidence type="ECO:0008006" key="3">
    <source>
        <dbReference type="Google" id="ProtNLM"/>
    </source>
</evidence>
<accession>A0A6G9YKB9</accession>
<dbReference type="EMBL" id="CP046172">
    <property type="protein sequence ID" value="QIS13383.1"/>
    <property type="molecule type" value="Genomic_DNA"/>
</dbReference>
<name>A0A6G9YKB9_9NOCA</name>
<dbReference type="RefSeq" id="WP_167475932.1">
    <property type="nucleotide sequence ID" value="NZ_CP046172.1"/>
</dbReference>
<protein>
    <recommendedName>
        <fullName evidence="3">DUF3841 domain-containing protein</fullName>
    </recommendedName>
</protein>
<dbReference type="KEGG" id="nah:F5544_27650"/>
<sequence>MRLWTLQAPEVVAALHAEGEYLADWATVPGDYGPAYRAVVAEMARRGIDSAGAPPIWCWTWRSPLRLTANLLLSDQDWAHGRWLLALDAPDRLTLSTSYAGWNDYLCYTMGFAEETVEMDWSGRLLSAVDQPQVTLPELRADWVLWAREFPPDAETVARIAANPIVIARDVG</sequence>
<proteinExistence type="predicted"/>
<organism evidence="1 2">
    <name type="scientific">Nocardia arthritidis</name>
    <dbReference type="NCBI Taxonomy" id="228602"/>
    <lineage>
        <taxon>Bacteria</taxon>
        <taxon>Bacillati</taxon>
        <taxon>Actinomycetota</taxon>
        <taxon>Actinomycetes</taxon>
        <taxon>Mycobacteriales</taxon>
        <taxon>Nocardiaceae</taxon>
        <taxon>Nocardia</taxon>
    </lineage>
</organism>
<keyword evidence="2" id="KW-1185">Reference proteome</keyword>
<evidence type="ECO:0000313" key="1">
    <source>
        <dbReference type="EMBL" id="QIS13383.1"/>
    </source>
</evidence>
<reference evidence="1 2" key="1">
    <citation type="journal article" date="2019" name="ACS Chem. Biol.">
        <title>Identification and Mobilization of a Cryptic Antibiotic Biosynthesis Gene Locus from a Human-Pathogenic Nocardia Isolate.</title>
        <authorList>
            <person name="Herisse M."/>
            <person name="Ishida K."/>
            <person name="Porter J.L."/>
            <person name="Howden B."/>
            <person name="Hertweck C."/>
            <person name="Stinear T.P."/>
            <person name="Pidot S.J."/>
        </authorList>
    </citation>
    <scope>NUCLEOTIDE SEQUENCE [LARGE SCALE GENOMIC DNA]</scope>
    <source>
        <strain evidence="1 2">AUSMDU00012717</strain>
    </source>
</reference>
<dbReference type="Proteomes" id="UP000503540">
    <property type="component" value="Chromosome"/>
</dbReference>
<gene>
    <name evidence="1" type="ORF">F5544_27650</name>
</gene>
<dbReference type="AlphaFoldDB" id="A0A6G9YKB9"/>
<evidence type="ECO:0000313" key="2">
    <source>
        <dbReference type="Proteomes" id="UP000503540"/>
    </source>
</evidence>